<name>A0AAV4UQM5_9ARAC</name>
<comment type="caution">
    <text evidence="2">The sequence shown here is derived from an EMBL/GenBank/DDBJ whole genome shotgun (WGS) entry which is preliminary data.</text>
</comment>
<evidence type="ECO:0000256" key="1">
    <source>
        <dbReference type="SAM" id="MobiDB-lite"/>
    </source>
</evidence>
<sequence>MSLAAAPAHKRPQLPENSCPLNGIGSSSAPLILFGVYRVPRDKELPEKPCPLNEIGSSSAPLILFGALPCAEGQRGLREYRRPLGHDLFGESSPCNNTIVHKLFIGTEQSLHSIPSSLAPSRRKFLPFQRASRPHRNPFQEGNVLILPHKSAPRVHFSQLVAPFMAYFAKPFRQAQRFPFEEDISNVKCRLCLQHQSPAHKDRRCHKTLAH</sequence>
<reference evidence="2 3" key="1">
    <citation type="submission" date="2021-06" db="EMBL/GenBank/DDBJ databases">
        <title>Caerostris darwini draft genome.</title>
        <authorList>
            <person name="Kono N."/>
            <person name="Arakawa K."/>
        </authorList>
    </citation>
    <scope>NUCLEOTIDE SEQUENCE [LARGE SCALE GENOMIC DNA]</scope>
</reference>
<keyword evidence="3" id="KW-1185">Reference proteome</keyword>
<accession>A0AAV4UQM5</accession>
<organism evidence="2 3">
    <name type="scientific">Caerostris darwini</name>
    <dbReference type="NCBI Taxonomy" id="1538125"/>
    <lineage>
        <taxon>Eukaryota</taxon>
        <taxon>Metazoa</taxon>
        <taxon>Ecdysozoa</taxon>
        <taxon>Arthropoda</taxon>
        <taxon>Chelicerata</taxon>
        <taxon>Arachnida</taxon>
        <taxon>Araneae</taxon>
        <taxon>Araneomorphae</taxon>
        <taxon>Entelegynae</taxon>
        <taxon>Araneoidea</taxon>
        <taxon>Araneidae</taxon>
        <taxon>Caerostris</taxon>
    </lineage>
</organism>
<evidence type="ECO:0000313" key="3">
    <source>
        <dbReference type="Proteomes" id="UP001054837"/>
    </source>
</evidence>
<dbReference type="EMBL" id="BPLQ01011751">
    <property type="protein sequence ID" value="GIY60073.1"/>
    <property type="molecule type" value="Genomic_DNA"/>
</dbReference>
<gene>
    <name evidence="2" type="ORF">CDAR_38611</name>
</gene>
<dbReference type="AlphaFoldDB" id="A0AAV4UQM5"/>
<feature type="region of interest" description="Disordered" evidence="1">
    <location>
        <begin position="1"/>
        <end position="20"/>
    </location>
</feature>
<protein>
    <submittedName>
        <fullName evidence="2">Uncharacterized protein</fullName>
    </submittedName>
</protein>
<dbReference type="Proteomes" id="UP001054837">
    <property type="component" value="Unassembled WGS sequence"/>
</dbReference>
<evidence type="ECO:0000313" key="2">
    <source>
        <dbReference type="EMBL" id="GIY60073.1"/>
    </source>
</evidence>
<proteinExistence type="predicted"/>